<dbReference type="EMBL" id="CZPZ01000022">
    <property type="protein sequence ID" value="CUS36929.1"/>
    <property type="molecule type" value="Genomic_DNA"/>
</dbReference>
<keyword evidence="3" id="KW-1185">Reference proteome</keyword>
<evidence type="ECO:0000313" key="2">
    <source>
        <dbReference type="EMBL" id="CUS36929.1"/>
    </source>
</evidence>
<protein>
    <submittedName>
        <fullName evidence="2">Uncharacterized protein</fullName>
    </submittedName>
</protein>
<feature type="region of interest" description="Disordered" evidence="1">
    <location>
        <begin position="30"/>
        <end position="56"/>
    </location>
</feature>
<sequence length="56" mass="6051">MSAFDTPSPQSINGLGLPFWYTPPHHGIGHPDPAAELGRSPRILSHHRSLTHLSSA</sequence>
<reference evidence="3" key="1">
    <citation type="submission" date="2015-10" db="EMBL/GenBank/DDBJ databases">
        <authorList>
            <person name="Luecker S."/>
            <person name="Luecker S."/>
        </authorList>
    </citation>
    <scope>NUCLEOTIDE SEQUENCE [LARGE SCALE GENOMIC DNA]</scope>
</reference>
<gene>
    <name evidence="2" type="ORF">COMA2_290020</name>
</gene>
<organism evidence="2 3">
    <name type="scientific">Candidatus Nitrospira nitrificans</name>
    <dbReference type="NCBI Taxonomy" id="1742973"/>
    <lineage>
        <taxon>Bacteria</taxon>
        <taxon>Pseudomonadati</taxon>
        <taxon>Nitrospirota</taxon>
        <taxon>Nitrospiria</taxon>
        <taxon>Nitrospirales</taxon>
        <taxon>Nitrospiraceae</taxon>
        <taxon>Nitrospira</taxon>
    </lineage>
</organism>
<name>A0A0S4LH74_9BACT</name>
<evidence type="ECO:0000256" key="1">
    <source>
        <dbReference type="SAM" id="MobiDB-lite"/>
    </source>
</evidence>
<proteinExistence type="predicted"/>
<accession>A0A0S4LH74</accession>
<dbReference type="Proteomes" id="UP000198736">
    <property type="component" value="Unassembled WGS sequence"/>
</dbReference>
<evidence type="ECO:0000313" key="3">
    <source>
        <dbReference type="Proteomes" id="UP000198736"/>
    </source>
</evidence>
<dbReference type="AlphaFoldDB" id="A0A0S4LH74"/>